<dbReference type="EMBL" id="JANBUY010000284">
    <property type="protein sequence ID" value="KAJ2860615.1"/>
    <property type="molecule type" value="Genomic_DNA"/>
</dbReference>
<feature type="compositionally biased region" description="Acidic residues" evidence="8">
    <location>
        <begin position="1224"/>
        <end position="1260"/>
    </location>
</feature>
<feature type="compositionally biased region" description="Basic residues" evidence="8">
    <location>
        <begin position="1181"/>
        <end position="1190"/>
    </location>
</feature>
<feature type="compositionally biased region" description="Basic and acidic residues" evidence="8">
    <location>
        <begin position="1119"/>
        <end position="1153"/>
    </location>
</feature>
<feature type="region of interest" description="Disordered" evidence="8">
    <location>
        <begin position="841"/>
        <end position="866"/>
    </location>
</feature>
<keyword evidence="4" id="KW-0698">rRNA processing</keyword>
<feature type="chain" id="PRO_5040799738" evidence="9">
    <location>
        <begin position="18"/>
        <end position="1768"/>
    </location>
</feature>
<comment type="similarity">
    <text evidence="2">Belongs to the NOP14 family.</text>
</comment>
<evidence type="ECO:0000313" key="11">
    <source>
        <dbReference type="EMBL" id="KAJ2860615.1"/>
    </source>
</evidence>
<dbReference type="Pfam" id="PF12999">
    <property type="entry name" value="PRKCSH-like"/>
    <property type="match status" value="1"/>
</dbReference>
<reference evidence="11" key="1">
    <citation type="submission" date="2022-07" db="EMBL/GenBank/DDBJ databases">
        <title>Phylogenomic reconstructions and comparative analyses of Kickxellomycotina fungi.</title>
        <authorList>
            <person name="Reynolds N.K."/>
            <person name="Stajich J.E."/>
            <person name="Barry K."/>
            <person name="Grigoriev I.V."/>
            <person name="Crous P."/>
            <person name="Smith M.E."/>
        </authorList>
    </citation>
    <scope>NUCLEOTIDE SEQUENCE</scope>
    <source>
        <strain evidence="11">RSA 476</strain>
    </source>
</reference>
<dbReference type="InterPro" id="IPR028146">
    <property type="entry name" value="PRKCSH_N"/>
</dbReference>
<feature type="region of interest" description="Disordered" evidence="8">
    <location>
        <begin position="1090"/>
        <end position="1288"/>
    </location>
</feature>
<evidence type="ECO:0000256" key="8">
    <source>
        <dbReference type="SAM" id="MobiDB-lite"/>
    </source>
</evidence>
<dbReference type="PANTHER" id="PTHR23183:SF0">
    <property type="entry name" value="NUCLEOLAR PROTEIN 14"/>
    <property type="match status" value="1"/>
</dbReference>
<dbReference type="Pfam" id="PF04147">
    <property type="entry name" value="Nop14"/>
    <property type="match status" value="1"/>
</dbReference>
<gene>
    <name evidence="11" type="primary">NOP14</name>
    <name evidence="11" type="ORF">GGH94_005402</name>
</gene>
<name>A0A9W8IDJ2_9FUNG</name>
<accession>A0A9W8IDJ2</accession>
<dbReference type="Proteomes" id="UP001140074">
    <property type="component" value="Unassembled WGS sequence"/>
</dbReference>
<evidence type="ECO:0000259" key="10">
    <source>
        <dbReference type="Pfam" id="PF12999"/>
    </source>
</evidence>
<evidence type="ECO:0000256" key="6">
    <source>
        <dbReference type="ARBA" id="ARBA00024695"/>
    </source>
</evidence>
<protein>
    <submittedName>
        <fullName evidence="11">Nucleolar complex protein 14</fullName>
    </submittedName>
</protein>
<organism evidence="11 12">
    <name type="scientific">Coemansia aciculifera</name>
    <dbReference type="NCBI Taxonomy" id="417176"/>
    <lineage>
        <taxon>Eukaryota</taxon>
        <taxon>Fungi</taxon>
        <taxon>Fungi incertae sedis</taxon>
        <taxon>Zoopagomycota</taxon>
        <taxon>Kickxellomycotina</taxon>
        <taxon>Kickxellomycetes</taxon>
        <taxon>Kickxellales</taxon>
        <taxon>Kickxellaceae</taxon>
        <taxon>Coemansia</taxon>
    </lineage>
</organism>
<proteinExistence type="inferred from homology"/>
<evidence type="ECO:0000313" key="12">
    <source>
        <dbReference type="Proteomes" id="UP001140074"/>
    </source>
</evidence>
<keyword evidence="12" id="KW-1185">Reference proteome</keyword>
<evidence type="ECO:0000256" key="9">
    <source>
        <dbReference type="SAM" id="SignalP"/>
    </source>
</evidence>
<keyword evidence="5" id="KW-0539">Nucleus</keyword>
<evidence type="ECO:0000256" key="1">
    <source>
        <dbReference type="ARBA" id="ARBA00004604"/>
    </source>
</evidence>
<feature type="compositionally biased region" description="Basic residues" evidence="8">
    <location>
        <begin position="849"/>
        <end position="858"/>
    </location>
</feature>
<feature type="coiled-coil region" evidence="7">
    <location>
        <begin position="168"/>
        <end position="202"/>
    </location>
</feature>
<keyword evidence="7" id="KW-0175">Coiled coil</keyword>
<dbReference type="GO" id="GO:0030490">
    <property type="term" value="P:maturation of SSU-rRNA"/>
    <property type="evidence" value="ECO:0007669"/>
    <property type="project" value="TreeGrafter"/>
</dbReference>
<comment type="subcellular location">
    <subcellularLocation>
        <location evidence="1">Nucleus</location>
        <location evidence="1">Nucleolus</location>
    </subcellularLocation>
</comment>
<feature type="signal peptide" evidence="9">
    <location>
        <begin position="1"/>
        <end position="17"/>
    </location>
</feature>
<evidence type="ECO:0000256" key="4">
    <source>
        <dbReference type="ARBA" id="ARBA00022552"/>
    </source>
</evidence>
<comment type="caution">
    <text evidence="11">The sequence shown here is derived from an EMBL/GenBank/DDBJ whole genome shotgun (WGS) entry which is preliminary data.</text>
</comment>
<dbReference type="GO" id="GO:0030692">
    <property type="term" value="C:Noc4p-Nop14p complex"/>
    <property type="evidence" value="ECO:0007669"/>
    <property type="project" value="TreeGrafter"/>
</dbReference>
<feature type="domain" description="Glucosidase II beta subunit N-terminal" evidence="10">
    <location>
        <begin position="12"/>
        <end position="177"/>
    </location>
</feature>
<comment type="function">
    <text evidence="6">Involved in nucleolar processing of pre-18S ribosomal RNA. Has a role in the nuclear export of 40S pre-ribosomal subunit to the cytoplasm.</text>
</comment>
<keyword evidence="9" id="KW-0732">Signal</keyword>
<dbReference type="PANTHER" id="PTHR23183">
    <property type="entry name" value="NOP14"/>
    <property type="match status" value="1"/>
</dbReference>
<evidence type="ECO:0000256" key="5">
    <source>
        <dbReference type="ARBA" id="ARBA00023242"/>
    </source>
</evidence>
<evidence type="ECO:0000256" key="2">
    <source>
        <dbReference type="ARBA" id="ARBA00007466"/>
    </source>
</evidence>
<dbReference type="GO" id="GO:0032040">
    <property type="term" value="C:small-subunit processome"/>
    <property type="evidence" value="ECO:0007669"/>
    <property type="project" value="InterPro"/>
</dbReference>
<feature type="compositionally biased region" description="Acidic residues" evidence="8">
    <location>
        <begin position="1167"/>
        <end position="1176"/>
    </location>
</feature>
<sequence length="1768" mass="197407">MLARCSVLALLLSSVLAKSAAIRGLDPLLASKYVPNAAGNFVCLDGSVEIPFARVNDDYCDCPDGSDEPGTSACNNGTFYCANHGHIPSRLSSSKVNNGVCDPECCDGSDEYDSLVKCPDVCAELGLKSREEAERRALIEGAGSRRKMELIRQARGLRKTKRDELARKESLLADAVDAYSRAEALKNELEERDNEKARAREGRQSALRDQHLPDLVAYRQFLSKELHRLRAHRDSLILLLRSVRNGHNPEYNDVAVSQLITDYASFTEAYPYIESAALENAAEGSKARAEREALMDKDNADQDDLDFEKCRTAIDIFVSERETLADDIETLAAILAALRGGYNKNYHDLEVKAAVVGFADYESMREKDLAAIAAQSEEIGIDGVRQRVADATAAFDALLSTHWRKTFSRLLGHPVYAIFGYPTRHLAKTIHFVATMDLIYSGVAAQELMRDIVFLRVRKITDSGMDIETDSGIDPTDSETNIRAFVQRVKQMLPLVSYVSVNPGRVPNDLDEDPGYNFSSLVTQLYQLANQLKYMSIRSTLPMELRTDNVHELVHFSYKDSANTTASNAWVTLVVRCSAATLQYLSVYVHHSIDIPDLVLDSDGSYVSYPCLTTLDLHLFGSSPDIPISVMPGVVPFPSLQHLMVGNWYPFDDDTLFRGNAATLQHLGFCIEHKLRNVLRRYSVFSPTSHPNLRYFKIFLPSSDMLDYFESAEDYVRCVLSITYDVSILELQGASIGGGRFPQHGLLEKIASIQILKLDNTQVSLRELEMLMLKLPLLSDLSCMSTRLNTMTESGDLAEFSEMMVAHRGPGRERFRFWRIGGKGAKQSALKKLRSALSTAGLTGPSAHVTKKDKKRGIAKAGSSKTIERRQKLRAIQKALNPFEMQVNRKKLDVLGLKRKDEVVNVAVARQRAVEKRKSTIGEERKNKHRTGGVVDRRIGENDPTMDPEEKMLKRFTAERQKRSSAAMYNLEDDNGDVEGEITSLTHYGQSISEMDEFNDIGGDDDEDGTGALGGADVSTAHFGGFETAGGEGDGPARKKTKAEVMQEIIAKSKMHKQERQLIKEQDEDIRRELDDDFESVRAMLFDDDNSKPMMSAAAGDVANSVNPSDDGGASYDTYVRELVYEQRARPQDRLKTEMEAAREEKDRLERAERHRQRRMEGLPSDSELDSDSDNDESGKKGYKTKAKRKPVADDLGDDFAPAGDTEMENAEATGNLGLGLTGEESDNEDESGSDEDDSGSDDDDEEEEDGDDSEVDSDQGESVLADSSDDEDEEERAPAAVTSSRKAVVTLAKRAPSTGQTEELPFTFAAPADYDAWIELVGNYSLEQQLTVVARLRTLYHIRLSPQNKEKLSDLCLVLTEHLAVLTEQDPPVPAPIIDGIVKHIGELASVDAERFGEHCRQAIIDCHKRVQQALKTEGESGIRASDVALMRLFASVFSSSDRFHTVITPMLILICQYLSQHTFTTLRDISCGLVLVGIVHETQRLSRRLVPEALNFLFATLAATVCHAADPADWDGQYPLSRRQREAYRLLQIGVAEKCKSKKALPMRWAWLLSSPATADESGARPAASLVMVTADVKYGILRACLQLSRRFIDSYFQLPAFIECFEPLQKLLAKISERLPKFRLQHAPAEVVDLLATTRTYLDEQLEQARSARVPLKLQYHKPLAIGSFAPKFESAYNLDVHYDPDRSRNEITKLRRQVNKERRGAVRELRRDAQFVAGERLKEQREKDKSYADKMKKAWSVLEADQSDMKKMDKARIKERKAKI</sequence>
<keyword evidence="3" id="KW-0690">Ribosome biogenesis</keyword>
<dbReference type="InterPro" id="IPR007276">
    <property type="entry name" value="Nop14"/>
</dbReference>
<evidence type="ECO:0000256" key="7">
    <source>
        <dbReference type="SAM" id="Coils"/>
    </source>
</evidence>
<evidence type="ECO:0000256" key="3">
    <source>
        <dbReference type="ARBA" id="ARBA00022517"/>
    </source>
</evidence>